<evidence type="ECO:0000259" key="3">
    <source>
        <dbReference type="Pfam" id="PF00561"/>
    </source>
</evidence>
<organism evidence="4 5">
    <name type="scientific">Peronospora matthiolae</name>
    <dbReference type="NCBI Taxonomy" id="2874970"/>
    <lineage>
        <taxon>Eukaryota</taxon>
        <taxon>Sar</taxon>
        <taxon>Stramenopiles</taxon>
        <taxon>Oomycota</taxon>
        <taxon>Peronosporomycetes</taxon>
        <taxon>Peronosporales</taxon>
        <taxon>Peronosporaceae</taxon>
        <taxon>Peronospora</taxon>
    </lineage>
</organism>
<dbReference type="Gene3D" id="3.40.50.1820">
    <property type="entry name" value="alpha/beta hydrolase"/>
    <property type="match status" value="1"/>
</dbReference>
<reference evidence="4" key="1">
    <citation type="submission" date="2024-01" db="EMBL/GenBank/DDBJ databases">
        <authorList>
            <person name="Webb A."/>
        </authorList>
    </citation>
    <scope>NUCLEOTIDE SEQUENCE</scope>
    <source>
        <strain evidence="4">Pm1</strain>
    </source>
</reference>
<proteinExistence type="inferred from homology"/>
<dbReference type="SUPFAM" id="SSF53474">
    <property type="entry name" value="alpha/beta-Hydrolases"/>
    <property type="match status" value="1"/>
</dbReference>
<evidence type="ECO:0000313" key="4">
    <source>
        <dbReference type="EMBL" id="CAK7947182.1"/>
    </source>
</evidence>
<dbReference type="GO" id="GO:0055088">
    <property type="term" value="P:lipid homeostasis"/>
    <property type="evidence" value="ECO:0007669"/>
    <property type="project" value="TreeGrafter"/>
</dbReference>
<dbReference type="Pfam" id="PF00561">
    <property type="entry name" value="Abhydrolase_1"/>
    <property type="match status" value="1"/>
</dbReference>
<feature type="domain" description="AB hydrolase-1" evidence="3">
    <location>
        <begin position="77"/>
        <end position="350"/>
    </location>
</feature>
<dbReference type="GO" id="GO:0006654">
    <property type="term" value="P:phosphatidic acid biosynthetic process"/>
    <property type="evidence" value="ECO:0007669"/>
    <property type="project" value="TreeGrafter"/>
</dbReference>
<dbReference type="GO" id="GO:0052689">
    <property type="term" value="F:carboxylic ester hydrolase activity"/>
    <property type="evidence" value="ECO:0007669"/>
    <property type="project" value="TreeGrafter"/>
</dbReference>
<sequence>MLQPIAATIVTLLAAGLATEGRLWHWVPASYAKLEETERKILTRAISTPFEMKKVAQLGTLVVPCSDESKRQNAGNLVLIHGFAGGNAVWALNLEKLSEYFNVYAVEWIGAGRSDRPDFNFKDYDSADGFIMDSFEKWQQEIKLEHFDLCAHSMGAIFASSYALKHPEHVNHLVLASPAGVPLPPPPIDQTTKEGKAVNSSWLRRVFIAAWENGITPMSLARFVGPCGPKLVQYVVNRRTTFMVEGSAMRDGRVDLDEFGEYMYHNWALKPSGERALTTHLTPGAHAVRPLVARLLPESVKMPLTFIYGEYDWMDYRNGLAIVERFKDNGRAADLYRVPNGGHQMFMENPEYFSRILIECLTE</sequence>
<feature type="signal peptide" evidence="2">
    <location>
        <begin position="1"/>
        <end position="18"/>
    </location>
</feature>
<comment type="similarity">
    <text evidence="1">Belongs to the peptidase S33 family. ABHD4/ABHD5 subfamily.</text>
</comment>
<name>A0AAV1VLN0_9STRA</name>
<dbReference type="PANTHER" id="PTHR42886:SF29">
    <property type="entry name" value="PUMMELIG, ISOFORM A"/>
    <property type="match status" value="1"/>
</dbReference>
<evidence type="ECO:0000256" key="1">
    <source>
        <dbReference type="ARBA" id="ARBA00038097"/>
    </source>
</evidence>
<dbReference type="EMBL" id="CAKLBY020000378">
    <property type="protein sequence ID" value="CAK7947182.1"/>
    <property type="molecule type" value="Genomic_DNA"/>
</dbReference>
<gene>
    <name evidence="4" type="ORF">PM001_LOCUS32332</name>
</gene>
<keyword evidence="2" id="KW-0732">Signal</keyword>
<evidence type="ECO:0000256" key="2">
    <source>
        <dbReference type="SAM" id="SignalP"/>
    </source>
</evidence>
<dbReference type="GO" id="GO:0042171">
    <property type="term" value="F:lysophosphatidic acid acyltransferase activity"/>
    <property type="evidence" value="ECO:0007669"/>
    <property type="project" value="TreeGrafter"/>
</dbReference>
<feature type="chain" id="PRO_5043561710" description="AB hydrolase-1 domain-containing protein" evidence="2">
    <location>
        <begin position="19"/>
        <end position="363"/>
    </location>
</feature>
<evidence type="ECO:0000313" key="5">
    <source>
        <dbReference type="Proteomes" id="UP001162060"/>
    </source>
</evidence>
<accession>A0AAV1VLN0</accession>
<dbReference type="AlphaFoldDB" id="A0AAV1VLN0"/>
<dbReference type="Proteomes" id="UP001162060">
    <property type="component" value="Unassembled WGS sequence"/>
</dbReference>
<dbReference type="InterPro" id="IPR029058">
    <property type="entry name" value="AB_hydrolase_fold"/>
</dbReference>
<dbReference type="PANTHER" id="PTHR42886">
    <property type="entry name" value="RE40534P-RELATED"/>
    <property type="match status" value="1"/>
</dbReference>
<dbReference type="InterPro" id="IPR000073">
    <property type="entry name" value="AB_hydrolase_1"/>
</dbReference>
<protein>
    <recommendedName>
        <fullName evidence="3">AB hydrolase-1 domain-containing protein</fullName>
    </recommendedName>
</protein>
<comment type="caution">
    <text evidence="4">The sequence shown here is derived from an EMBL/GenBank/DDBJ whole genome shotgun (WGS) entry which is preliminary data.</text>
</comment>